<feature type="transmembrane region" description="Helical" evidence="6">
    <location>
        <begin position="294"/>
        <end position="316"/>
    </location>
</feature>
<organism evidence="7 8">
    <name type="scientific">Desulfosarcina alkanivorans</name>
    <dbReference type="NCBI Taxonomy" id="571177"/>
    <lineage>
        <taxon>Bacteria</taxon>
        <taxon>Pseudomonadati</taxon>
        <taxon>Thermodesulfobacteriota</taxon>
        <taxon>Desulfobacteria</taxon>
        <taxon>Desulfobacterales</taxon>
        <taxon>Desulfosarcinaceae</taxon>
        <taxon>Desulfosarcina</taxon>
    </lineage>
</organism>
<evidence type="ECO:0000256" key="2">
    <source>
        <dbReference type="ARBA" id="ARBA00022475"/>
    </source>
</evidence>
<dbReference type="InterPro" id="IPR001851">
    <property type="entry name" value="ABC_transp_permease"/>
</dbReference>
<evidence type="ECO:0000313" key="8">
    <source>
        <dbReference type="Proteomes" id="UP000427906"/>
    </source>
</evidence>
<evidence type="ECO:0000256" key="6">
    <source>
        <dbReference type="SAM" id="Phobius"/>
    </source>
</evidence>
<dbReference type="Pfam" id="PF02653">
    <property type="entry name" value="BPD_transp_2"/>
    <property type="match status" value="1"/>
</dbReference>
<feature type="transmembrane region" description="Helical" evidence="6">
    <location>
        <begin position="221"/>
        <end position="244"/>
    </location>
</feature>
<feature type="transmembrane region" description="Helical" evidence="6">
    <location>
        <begin position="170"/>
        <end position="189"/>
    </location>
</feature>
<feature type="transmembrane region" description="Helical" evidence="6">
    <location>
        <begin position="46"/>
        <end position="65"/>
    </location>
</feature>
<evidence type="ECO:0000313" key="7">
    <source>
        <dbReference type="EMBL" id="BBO68912.1"/>
    </source>
</evidence>
<feature type="transmembrane region" description="Helical" evidence="6">
    <location>
        <begin position="97"/>
        <end position="116"/>
    </location>
</feature>
<comment type="subcellular location">
    <subcellularLocation>
        <location evidence="1">Cell membrane</location>
        <topology evidence="1">Multi-pass membrane protein</topology>
    </subcellularLocation>
</comment>
<dbReference type="EMBL" id="AP021874">
    <property type="protein sequence ID" value="BBO68912.1"/>
    <property type="molecule type" value="Genomic_DNA"/>
</dbReference>
<reference evidence="7 8" key="1">
    <citation type="submission" date="2019-11" db="EMBL/GenBank/DDBJ databases">
        <title>Comparative genomics of hydrocarbon-degrading Desulfosarcina strains.</title>
        <authorList>
            <person name="Watanabe M."/>
            <person name="Kojima H."/>
            <person name="Fukui M."/>
        </authorList>
    </citation>
    <scope>NUCLEOTIDE SEQUENCE [LARGE SCALE GENOMIC DNA]</scope>
    <source>
        <strain evidence="7 8">PL12</strain>
    </source>
</reference>
<sequence>MLTAKDNIFYFIYLHRTGLTVAGLSAVLLVWPLVESNPYNLGLSNLIAIYAIVVLGLNLFIGYAGQISLGHAAFFAIGAYGSAIGTATLGLPAWPVMAAVGLAAALIALAVGLPALKLSGHYLAMATLGFNIVIYTLLVQWDSVTGGPSGFSGIPSLTIGRLVFNNEIHFHYLVWTFAVLALLLCLNLVRSGAGRGLAALAEDETAAAALGVDTRRAKVKVFVLSAVLASVAGSLFAHCYAFVSPDSFNIFVSVDFVIMVVVGGMGSIWGTLFGTALITLLPEWIEALESFKDIVHGLILVLILLFMPQGLVTGIVDAVRTRIATSRHA</sequence>
<dbReference type="PANTHER" id="PTHR30482:SF18">
    <property type="entry name" value="BRANCHED AMINO ACID TRANSPORT SYSTEM PERMEASE"/>
    <property type="match status" value="1"/>
</dbReference>
<dbReference type="KEGG" id="dalk:DSCA_28420"/>
<evidence type="ECO:0000256" key="1">
    <source>
        <dbReference type="ARBA" id="ARBA00004651"/>
    </source>
</evidence>
<evidence type="ECO:0000256" key="3">
    <source>
        <dbReference type="ARBA" id="ARBA00022692"/>
    </source>
</evidence>
<feature type="transmembrane region" description="Helical" evidence="6">
    <location>
        <begin position="12"/>
        <end position="34"/>
    </location>
</feature>
<keyword evidence="3 6" id="KW-0812">Transmembrane</keyword>
<feature type="transmembrane region" description="Helical" evidence="6">
    <location>
        <begin position="256"/>
        <end position="282"/>
    </location>
</feature>
<dbReference type="InterPro" id="IPR043428">
    <property type="entry name" value="LivM-like"/>
</dbReference>
<gene>
    <name evidence="7" type="primary">livM_1</name>
    <name evidence="7" type="ORF">DSCA_28420</name>
</gene>
<dbReference type="Proteomes" id="UP000427906">
    <property type="component" value="Chromosome"/>
</dbReference>
<keyword evidence="5 6" id="KW-0472">Membrane</keyword>
<feature type="transmembrane region" description="Helical" evidence="6">
    <location>
        <begin position="72"/>
        <end position="91"/>
    </location>
</feature>
<evidence type="ECO:0000256" key="5">
    <source>
        <dbReference type="ARBA" id="ARBA00023136"/>
    </source>
</evidence>
<protein>
    <submittedName>
        <fullName evidence="7">Branched-chain amino acid ABC transporter permease</fullName>
    </submittedName>
</protein>
<keyword evidence="4 6" id="KW-1133">Transmembrane helix</keyword>
<keyword evidence="8" id="KW-1185">Reference proteome</keyword>
<dbReference type="GO" id="GO:0015658">
    <property type="term" value="F:branched-chain amino acid transmembrane transporter activity"/>
    <property type="evidence" value="ECO:0007669"/>
    <property type="project" value="InterPro"/>
</dbReference>
<name>A0A5K7YH22_9BACT</name>
<dbReference type="PANTHER" id="PTHR30482">
    <property type="entry name" value="HIGH-AFFINITY BRANCHED-CHAIN AMINO ACID TRANSPORT SYSTEM PERMEASE"/>
    <property type="match status" value="1"/>
</dbReference>
<dbReference type="RefSeq" id="WP_197904794.1">
    <property type="nucleotide sequence ID" value="NZ_AP021874.1"/>
</dbReference>
<dbReference type="AlphaFoldDB" id="A0A5K7YH22"/>
<dbReference type="GO" id="GO:0005886">
    <property type="term" value="C:plasma membrane"/>
    <property type="evidence" value="ECO:0007669"/>
    <property type="project" value="UniProtKB-SubCell"/>
</dbReference>
<proteinExistence type="predicted"/>
<evidence type="ECO:0000256" key="4">
    <source>
        <dbReference type="ARBA" id="ARBA00022989"/>
    </source>
</evidence>
<keyword evidence="2" id="KW-1003">Cell membrane</keyword>
<feature type="transmembrane region" description="Helical" evidence="6">
    <location>
        <begin position="123"/>
        <end position="141"/>
    </location>
</feature>
<dbReference type="CDD" id="cd06581">
    <property type="entry name" value="TM_PBP1_LivM_like"/>
    <property type="match status" value="1"/>
</dbReference>
<accession>A0A5K7YH22</accession>